<accession>A0A2B7ZD37</accession>
<feature type="transmembrane region" description="Helical" evidence="1">
    <location>
        <begin position="324"/>
        <end position="340"/>
    </location>
</feature>
<feature type="transmembrane region" description="Helical" evidence="1">
    <location>
        <begin position="135"/>
        <end position="155"/>
    </location>
</feature>
<feature type="transmembrane region" description="Helical" evidence="1">
    <location>
        <begin position="76"/>
        <end position="103"/>
    </location>
</feature>
<dbReference type="Pfam" id="PF01757">
    <property type="entry name" value="Acyl_transf_3"/>
    <property type="match status" value="1"/>
</dbReference>
<feature type="transmembrane region" description="Helical" evidence="1">
    <location>
        <begin position="46"/>
        <end position="64"/>
    </location>
</feature>
<dbReference type="Proteomes" id="UP000226031">
    <property type="component" value="Unassembled WGS sequence"/>
</dbReference>
<comment type="caution">
    <text evidence="4">The sequence shown here is derived from an EMBL/GenBank/DDBJ whole genome shotgun (WGS) entry which is preliminary data.</text>
</comment>
<dbReference type="AlphaFoldDB" id="A0A2B7ZD37"/>
<dbReference type="InterPro" id="IPR050879">
    <property type="entry name" value="Acyltransferase_3"/>
</dbReference>
<feature type="transmembrane region" description="Helical" evidence="1">
    <location>
        <begin position="402"/>
        <end position="424"/>
    </location>
</feature>
<keyword evidence="1" id="KW-0472">Membrane</keyword>
<evidence type="ECO:0000256" key="2">
    <source>
        <dbReference type="SAM" id="SignalP"/>
    </source>
</evidence>
<dbReference type="PANTHER" id="PTHR23028">
    <property type="entry name" value="ACETYLTRANSFERASE"/>
    <property type="match status" value="1"/>
</dbReference>
<organism evidence="4 5">
    <name type="scientific">[Emmonsia] crescens</name>
    <dbReference type="NCBI Taxonomy" id="73230"/>
    <lineage>
        <taxon>Eukaryota</taxon>
        <taxon>Fungi</taxon>
        <taxon>Dikarya</taxon>
        <taxon>Ascomycota</taxon>
        <taxon>Pezizomycotina</taxon>
        <taxon>Eurotiomycetes</taxon>
        <taxon>Eurotiomycetidae</taxon>
        <taxon>Onygenales</taxon>
        <taxon>Ajellomycetaceae</taxon>
        <taxon>Emergomyces</taxon>
    </lineage>
</organism>
<dbReference type="GO" id="GO:0016747">
    <property type="term" value="F:acyltransferase activity, transferring groups other than amino-acyl groups"/>
    <property type="evidence" value="ECO:0007669"/>
    <property type="project" value="InterPro"/>
</dbReference>
<feature type="transmembrane region" description="Helical" evidence="1">
    <location>
        <begin position="206"/>
        <end position="226"/>
    </location>
</feature>
<gene>
    <name evidence="4" type="ORF">GX50_06096</name>
</gene>
<evidence type="ECO:0000313" key="4">
    <source>
        <dbReference type="EMBL" id="PGH31119.1"/>
    </source>
</evidence>
<evidence type="ECO:0000313" key="5">
    <source>
        <dbReference type="Proteomes" id="UP000226031"/>
    </source>
</evidence>
<dbReference type="InterPro" id="IPR002656">
    <property type="entry name" value="Acyl_transf_3_dom"/>
</dbReference>
<feature type="transmembrane region" description="Helical" evidence="1">
    <location>
        <begin position="238"/>
        <end position="261"/>
    </location>
</feature>
<feature type="transmembrane region" description="Helical" evidence="1">
    <location>
        <begin position="360"/>
        <end position="381"/>
    </location>
</feature>
<keyword evidence="1" id="KW-1133">Transmembrane helix</keyword>
<feature type="domain" description="Acyltransferase 3" evidence="3">
    <location>
        <begin position="38"/>
        <end position="420"/>
    </location>
</feature>
<evidence type="ECO:0000259" key="3">
    <source>
        <dbReference type="Pfam" id="PF01757"/>
    </source>
</evidence>
<feature type="chain" id="PRO_5012021737" description="Acyltransferase 3 domain-containing protein" evidence="2">
    <location>
        <begin position="22"/>
        <end position="464"/>
    </location>
</feature>
<dbReference type="PANTHER" id="PTHR23028:SF128">
    <property type="entry name" value="ACYLTRANSFERASE 3 DOMAIN-CONTAINING PROTEIN"/>
    <property type="match status" value="1"/>
</dbReference>
<keyword evidence="2" id="KW-0732">Signal</keyword>
<dbReference type="VEuPathDB" id="FungiDB:EMCG_00821"/>
<proteinExistence type="predicted"/>
<feature type="signal peptide" evidence="2">
    <location>
        <begin position="1"/>
        <end position="21"/>
    </location>
</feature>
<keyword evidence="5" id="KW-1185">Reference proteome</keyword>
<protein>
    <recommendedName>
        <fullName evidence="3">Acyltransferase 3 domain-containing protein</fullName>
    </recommendedName>
</protein>
<name>A0A2B7ZD37_9EURO</name>
<evidence type="ECO:0000256" key="1">
    <source>
        <dbReference type="SAM" id="Phobius"/>
    </source>
</evidence>
<sequence length="464" mass="51740">MFARVSRPLSSLLSLLPTTATTTITTTTTASSKKRDDNWVDGLRGVASFVVVTGHICTAFVPFLHNPTAKEGAGPLFFQLPLFRLIVGGRAAVAIFFIITGFVNSLNPVKNARANNTSVALVNLARSSFTRSGRLVLPTSIATCIAWLLAQLGAFHMASRIDAHWIRAGAHPPDASFGEALLKLFRALTLFWHSAPSEYDGTHWTLVYFLQGSFRVYLALLAMMLLTTRYWRLVTVFLYVWCWSIGDYIVGINIFAGLILAQIQVDVGSRATSLLPKPVPTLLILIGLFMCSFPQQNAEWAYWSRTMKESMELIIPEHTDISRYWVSVGTTTLMIGIFFSRNARRVLTHPVFNFLGRVSFPVYLLHNTLMRTILVWMAYAHSSATTPKSDAQGNVVELARPGPLAFVFILPVFYAILYAVAYAWSLYVDPLCGRAVNWMKSVMFREEERQPQAEKPIPMTAVVA</sequence>
<keyword evidence="1" id="KW-0812">Transmembrane</keyword>
<reference evidence="4 5" key="1">
    <citation type="submission" date="2017-10" db="EMBL/GenBank/DDBJ databases">
        <title>Comparative genomics in systemic dimorphic fungi from Ajellomycetaceae.</title>
        <authorList>
            <person name="Munoz J.F."/>
            <person name="Mcewen J.G."/>
            <person name="Clay O.K."/>
            <person name="Cuomo C.A."/>
        </authorList>
    </citation>
    <scope>NUCLEOTIDE SEQUENCE [LARGE SCALE GENOMIC DNA]</scope>
    <source>
        <strain evidence="4 5">UAMH4076</strain>
    </source>
</reference>
<dbReference type="EMBL" id="PDND01000140">
    <property type="protein sequence ID" value="PGH31119.1"/>
    <property type="molecule type" value="Genomic_DNA"/>
</dbReference>